<dbReference type="Proteomes" id="UP000078237">
    <property type="component" value="Unassembled WGS sequence"/>
</dbReference>
<sequence>MKFQLLAALFVASAAALPAPEANNHGLIPDVDEWDDAADVEIVAARSSDVSSAAADFEFTPDFSFSLDHLFAEIEAIPDEILEEGDEALHQWLVANGNRPDDANLKRDVDESDDGDFEDLSILERGTLVARASAWKIAQCIAAIVEVIATTAVPAAKLLRIKKYIKALGGTKNAVKLLLSATSTEEKLRVGGQALVKLAKEVLGISSIQSKCF</sequence>
<dbReference type="AlphaFoldDB" id="A0A175WAQ0"/>
<evidence type="ECO:0000313" key="2">
    <source>
        <dbReference type="EMBL" id="KXX80320.1"/>
    </source>
</evidence>
<feature type="signal peptide" evidence="1">
    <location>
        <begin position="1"/>
        <end position="16"/>
    </location>
</feature>
<name>A0A175WAQ0_9PEZI</name>
<keyword evidence="3" id="KW-1185">Reference proteome</keyword>
<evidence type="ECO:0000313" key="3">
    <source>
        <dbReference type="Proteomes" id="UP000078237"/>
    </source>
</evidence>
<comment type="caution">
    <text evidence="2">The sequence shown here is derived from an EMBL/GenBank/DDBJ whole genome shotgun (WGS) entry which is preliminary data.</text>
</comment>
<dbReference type="EMBL" id="LCTW02000063">
    <property type="protein sequence ID" value="KXX80320.1"/>
    <property type="molecule type" value="Genomic_DNA"/>
</dbReference>
<organism evidence="2 3">
    <name type="scientific">Madurella mycetomatis</name>
    <dbReference type="NCBI Taxonomy" id="100816"/>
    <lineage>
        <taxon>Eukaryota</taxon>
        <taxon>Fungi</taxon>
        <taxon>Dikarya</taxon>
        <taxon>Ascomycota</taxon>
        <taxon>Pezizomycotina</taxon>
        <taxon>Sordariomycetes</taxon>
        <taxon>Sordariomycetidae</taxon>
        <taxon>Sordariales</taxon>
        <taxon>Sordariales incertae sedis</taxon>
        <taxon>Madurella</taxon>
    </lineage>
</organism>
<proteinExistence type="predicted"/>
<accession>A0A175WAQ0</accession>
<dbReference type="VEuPathDB" id="FungiDB:MMYC01_203345"/>
<gene>
    <name evidence="2" type="ORF">MMYC01_203345</name>
</gene>
<feature type="chain" id="PRO_5008043840" evidence="1">
    <location>
        <begin position="17"/>
        <end position="213"/>
    </location>
</feature>
<dbReference type="OrthoDB" id="5355068at2759"/>
<reference evidence="2 3" key="1">
    <citation type="journal article" date="2016" name="Genome Announc.">
        <title>Genome Sequence of Madurella mycetomatis mm55, Isolated from a Human Mycetoma Case in Sudan.</title>
        <authorList>
            <person name="Smit S."/>
            <person name="Derks M.F."/>
            <person name="Bervoets S."/>
            <person name="Fahal A."/>
            <person name="van Leeuwen W."/>
            <person name="van Belkum A."/>
            <person name="van de Sande W.W."/>
        </authorList>
    </citation>
    <scope>NUCLEOTIDE SEQUENCE [LARGE SCALE GENOMIC DNA]</scope>
    <source>
        <strain evidence="3">mm55</strain>
    </source>
</reference>
<protein>
    <submittedName>
        <fullName evidence="2">Uncharacterized protein</fullName>
    </submittedName>
</protein>
<keyword evidence="1" id="KW-0732">Signal</keyword>
<evidence type="ECO:0000256" key="1">
    <source>
        <dbReference type="SAM" id="SignalP"/>
    </source>
</evidence>